<proteinExistence type="predicted"/>
<dbReference type="Proteomes" id="UP001314205">
    <property type="component" value="Unassembled WGS sequence"/>
</dbReference>
<gene>
    <name evidence="1" type="ORF">PARMNEM_LOCUS8829</name>
</gene>
<organism evidence="1 2">
    <name type="scientific">Parnassius mnemosyne</name>
    <name type="common">clouded apollo</name>
    <dbReference type="NCBI Taxonomy" id="213953"/>
    <lineage>
        <taxon>Eukaryota</taxon>
        <taxon>Metazoa</taxon>
        <taxon>Ecdysozoa</taxon>
        <taxon>Arthropoda</taxon>
        <taxon>Hexapoda</taxon>
        <taxon>Insecta</taxon>
        <taxon>Pterygota</taxon>
        <taxon>Neoptera</taxon>
        <taxon>Endopterygota</taxon>
        <taxon>Lepidoptera</taxon>
        <taxon>Glossata</taxon>
        <taxon>Ditrysia</taxon>
        <taxon>Papilionoidea</taxon>
        <taxon>Papilionidae</taxon>
        <taxon>Parnassiinae</taxon>
        <taxon>Parnassini</taxon>
        <taxon>Parnassius</taxon>
        <taxon>Driopa</taxon>
    </lineage>
</organism>
<dbReference type="AlphaFoldDB" id="A0AAV1KZN9"/>
<reference evidence="1 2" key="1">
    <citation type="submission" date="2023-11" db="EMBL/GenBank/DDBJ databases">
        <authorList>
            <person name="Hedman E."/>
            <person name="Englund M."/>
            <person name="Stromberg M."/>
            <person name="Nyberg Akerstrom W."/>
            <person name="Nylinder S."/>
            <person name="Jareborg N."/>
            <person name="Kallberg Y."/>
            <person name="Kronander E."/>
        </authorList>
    </citation>
    <scope>NUCLEOTIDE SEQUENCE [LARGE SCALE GENOMIC DNA]</scope>
</reference>
<dbReference type="EMBL" id="CAVLGL010000082">
    <property type="protein sequence ID" value="CAK1588153.1"/>
    <property type="molecule type" value="Genomic_DNA"/>
</dbReference>
<comment type="caution">
    <text evidence="1">The sequence shown here is derived from an EMBL/GenBank/DDBJ whole genome shotgun (WGS) entry which is preliminary data.</text>
</comment>
<evidence type="ECO:0000313" key="2">
    <source>
        <dbReference type="Proteomes" id="UP001314205"/>
    </source>
</evidence>
<accession>A0AAV1KZN9</accession>
<protein>
    <submittedName>
        <fullName evidence="1">Uncharacterized protein</fullName>
    </submittedName>
</protein>
<keyword evidence="2" id="KW-1185">Reference proteome</keyword>
<name>A0AAV1KZN9_9NEOP</name>
<sequence length="173" mass="20084">MIVELCLLLRIVLNENLHLTRLSVTTCEDTKEPMEEIQSVQKFKMPSKDYPPTPSTWEMNPNLNSMWAYRPAPAQQQAPDDQMARTVLVRSPHSLTRLAKSLTLGYDPYFDKGFFEPFERRQRPVTLVAFRKNGFIPRTHFKGTTGNADEIAELQSPYNDISNFWQEELEPLH</sequence>
<evidence type="ECO:0000313" key="1">
    <source>
        <dbReference type="EMBL" id="CAK1588153.1"/>
    </source>
</evidence>